<dbReference type="PROSITE" id="PS50024">
    <property type="entry name" value="SEA"/>
    <property type="match status" value="1"/>
</dbReference>
<name>A0A8S4Q2Z5_OWEFU</name>
<dbReference type="EMBL" id="CAIIXF020000012">
    <property type="protein sequence ID" value="CAH1800802.1"/>
    <property type="molecule type" value="Genomic_DNA"/>
</dbReference>
<comment type="caution">
    <text evidence="2">The sequence shown here is derived from an EMBL/GenBank/DDBJ whole genome shotgun (WGS) entry which is preliminary data.</text>
</comment>
<keyword evidence="3" id="KW-1185">Reference proteome</keyword>
<feature type="non-terminal residue" evidence="2">
    <location>
        <position position="133"/>
    </location>
</feature>
<reference evidence="2" key="1">
    <citation type="submission" date="2022-03" db="EMBL/GenBank/DDBJ databases">
        <authorList>
            <person name="Martin C."/>
        </authorList>
    </citation>
    <scope>NUCLEOTIDE SEQUENCE</scope>
</reference>
<sequence length="133" mass="14426">NRAVCVDAVNKYTCICNSSLYTGSREPCAVGFSGKSCNTRGYVYTGMTTINETFTNGLADKSSKEYLDFLDKFICTVGQGFTQGTLGNSYIPSIVVKTIRRGSIVVVYDATLAPVYNASTDPPTEELVRFSVN</sequence>
<dbReference type="AlphaFoldDB" id="A0A8S4Q2Z5"/>
<evidence type="ECO:0000259" key="1">
    <source>
        <dbReference type="PROSITE" id="PS50024"/>
    </source>
</evidence>
<proteinExistence type="predicted"/>
<evidence type="ECO:0000313" key="2">
    <source>
        <dbReference type="EMBL" id="CAH1800802.1"/>
    </source>
</evidence>
<accession>A0A8S4Q2Z5</accession>
<feature type="non-terminal residue" evidence="2">
    <location>
        <position position="1"/>
    </location>
</feature>
<dbReference type="Proteomes" id="UP000749559">
    <property type="component" value="Unassembled WGS sequence"/>
</dbReference>
<dbReference type="InterPro" id="IPR000082">
    <property type="entry name" value="SEA_dom"/>
</dbReference>
<feature type="domain" description="SEA" evidence="1">
    <location>
        <begin position="40"/>
        <end position="133"/>
    </location>
</feature>
<evidence type="ECO:0000313" key="3">
    <source>
        <dbReference type="Proteomes" id="UP000749559"/>
    </source>
</evidence>
<gene>
    <name evidence="2" type="ORF">OFUS_LOCUS24643</name>
</gene>
<protein>
    <recommendedName>
        <fullName evidence="1">SEA domain-containing protein</fullName>
    </recommendedName>
</protein>
<organism evidence="2 3">
    <name type="scientific">Owenia fusiformis</name>
    <name type="common">Polychaete worm</name>
    <dbReference type="NCBI Taxonomy" id="6347"/>
    <lineage>
        <taxon>Eukaryota</taxon>
        <taxon>Metazoa</taxon>
        <taxon>Spiralia</taxon>
        <taxon>Lophotrochozoa</taxon>
        <taxon>Annelida</taxon>
        <taxon>Polychaeta</taxon>
        <taxon>Sedentaria</taxon>
        <taxon>Canalipalpata</taxon>
        <taxon>Sabellida</taxon>
        <taxon>Oweniida</taxon>
        <taxon>Oweniidae</taxon>
        <taxon>Owenia</taxon>
    </lineage>
</organism>
<dbReference type="Gene3D" id="2.10.25.10">
    <property type="entry name" value="Laminin"/>
    <property type="match status" value="1"/>
</dbReference>